<reference evidence="1" key="1">
    <citation type="submission" date="2014-12" db="EMBL/GenBank/DDBJ databases">
        <title>Insight into the proteome of Arion vulgaris.</title>
        <authorList>
            <person name="Aradska J."/>
            <person name="Bulat T."/>
            <person name="Smidak R."/>
            <person name="Sarate P."/>
            <person name="Gangsoo J."/>
            <person name="Sialana F."/>
            <person name="Bilban M."/>
            <person name="Lubec G."/>
        </authorList>
    </citation>
    <scope>NUCLEOTIDE SEQUENCE</scope>
    <source>
        <tissue evidence="1">Skin</tissue>
    </source>
</reference>
<name>A0A0B7A9T3_9EUPU</name>
<feature type="non-terminal residue" evidence="1">
    <location>
        <position position="1"/>
    </location>
</feature>
<dbReference type="EMBL" id="HACG01029885">
    <property type="protein sequence ID" value="CEK76750.1"/>
    <property type="molecule type" value="Transcribed_RNA"/>
</dbReference>
<sequence length="72" mass="8592">FFIMRLNRSSREPHMILLVLSLSSDYSSPNLLPSLMLSFYYILKLPELLFKCSDADVFNKLKWIENLWGWLH</sequence>
<evidence type="ECO:0000313" key="1">
    <source>
        <dbReference type="EMBL" id="CEK76750.1"/>
    </source>
</evidence>
<dbReference type="AlphaFoldDB" id="A0A0B7A9T3"/>
<organism evidence="1">
    <name type="scientific">Arion vulgaris</name>
    <dbReference type="NCBI Taxonomy" id="1028688"/>
    <lineage>
        <taxon>Eukaryota</taxon>
        <taxon>Metazoa</taxon>
        <taxon>Spiralia</taxon>
        <taxon>Lophotrochozoa</taxon>
        <taxon>Mollusca</taxon>
        <taxon>Gastropoda</taxon>
        <taxon>Heterobranchia</taxon>
        <taxon>Euthyneura</taxon>
        <taxon>Panpulmonata</taxon>
        <taxon>Eupulmonata</taxon>
        <taxon>Stylommatophora</taxon>
        <taxon>Helicina</taxon>
        <taxon>Arionoidea</taxon>
        <taxon>Arionidae</taxon>
        <taxon>Arion</taxon>
    </lineage>
</organism>
<protein>
    <submittedName>
        <fullName evidence="1">Uncharacterized protein</fullName>
    </submittedName>
</protein>
<accession>A0A0B7A9T3</accession>
<gene>
    <name evidence="1" type="primary">ORF101335</name>
</gene>
<proteinExistence type="predicted"/>